<dbReference type="PANTHER" id="PTHR48475:SF1">
    <property type="entry name" value="RNASE H TYPE-1 DOMAIN-CONTAINING PROTEIN"/>
    <property type="match status" value="1"/>
</dbReference>
<feature type="region of interest" description="Disordered" evidence="1">
    <location>
        <begin position="1"/>
        <end position="39"/>
    </location>
</feature>
<name>A0AAD5Z963_9POAL</name>
<dbReference type="Proteomes" id="UP001210211">
    <property type="component" value="Unassembled WGS sequence"/>
</dbReference>
<comment type="caution">
    <text evidence="2">The sequence shown here is derived from an EMBL/GenBank/DDBJ whole genome shotgun (WGS) entry which is preliminary data.</text>
</comment>
<proteinExistence type="predicted"/>
<gene>
    <name evidence="2" type="ORF">LUZ61_018376</name>
</gene>
<evidence type="ECO:0000313" key="2">
    <source>
        <dbReference type="EMBL" id="KAJ3689212.1"/>
    </source>
</evidence>
<keyword evidence="3" id="KW-1185">Reference proteome</keyword>
<evidence type="ECO:0000313" key="3">
    <source>
        <dbReference type="Proteomes" id="UP001210211"/>
    </source>
</evidence>
<sequence>MNEENKPKPCWLKKSTKRTGENCSSTSSSKENSHSSTSYSLVRGTEVVLPIEADLLSLRIAMASEIPKAEQIKFKLQEPDGIDERRLVAQQNMELYQARTTRAYEKLSRPRSFKKGESVLVLRRPIVGRHHGSKFAPNWEGHFIIDQVYDGRANLLANADGEDFISNWVETHEEMNHLFA</sequence>
<reference evidence="2 3" key="1">
    <citation type="journal article" date="2022" name="Cell">
        <title>Repeat-based holocentromeres influence genome architecture and karyotype evolution.</title>
        <authorList>
            <person name="Hofstatter P.G."/>
            <person name="Thangavel G."/>
            <person name="Lux T."/>
            <person name="Neumann P."/>
            <person name="Vondrak T."/>
            <person name="Novak P."/>
            <person name="Zhang M."/>
            <person name="Costa L."/>
            <person name="Castellani M."/>
            <person name="Scott A."/>
            <person name="Toegelov H."/>
            <person name="Fuchs J."/>
            <person name="Mata-Sucre Y."/>
            <person name="Dias Y."/>
            <person name="Vanzela A.L.L."/>
            <person name="Huettel B."/>
            <person name="Almeida C.C.S."/>
            <person name="Simkova H."/>
            <person name="Souza G."/>
            <person name="Pedrosa-Harand A."/>
            <person name="Macas J."/>
            <person name="Mayer K.F.X."/>
            <person name="Houben A."/>
            <person name="Marques A."/>
        </authorList>
    </citation>
    <scope>NUCLEOTIDE SEQUENCE [LARGE SCALE GENOMIC DNA]</scope>
    <source>
        <strain evidence="2">RhyTen1mFocal</strain>
    </source>
</reference>
<accession>A0AAD5Z963</accession>
<dbReference type="PANTHER" id="PTHR48475">
    <property type="entry name" value="RIBONUCLEASE H"/>
    <property type="match status" value="1"/>
</dbReference>
<dbReference type="AlphaFoldDB" id="A0AAD5Z963"/>
<evidence type="ECO:0000256" key="1">
    <source>
        <dbReference type="SAM" id="MobiDB-lite"/>
    </source>
</evidence>
<dbReference type="EMBL" id="JAMRDG010000002">
    <property type="protein sequence ID" value="KAJ3689212.1"/>
    <property type="molecule type" value="Genomic_DNA"/>
</dbReference>
<protein>
    <submittedName>
        <fullName evidence="2">Uncharacterized protein</fullName>
    </submittedName>
</protein>
<organism evidence="2 3">
    <name type="scientific">Rhynchospora tenuis</name>
    <dbReference type="NCBI Taxonomy" id="198213"/>
    <lineage>
        <taxon>Eukaryota</taxon>
        <taxon>Viridiplantae</taxon>
        <taxon>Streptophyta</taxon>
        <taxon>Embryophyta</taxon>
        <taxon>Tracheophyta</taxon>
        <taxon>Spermatophyta</taxon>
        <taxon>Magnoliopsida</taxon>
        <taxon>Liliopsida</taxon>
        <taxon>Poales</taxon>
        <taxon>Cyperaceae</taxon>
        <taxon>Cyperoideae</taxon>
        <taxon>Rhynchosporeae</taxon>
        <taxon>Rhynchospora</taxon>
    </lineage>
</organism>
<feature type="compositionally biased region" description="Low complexity" evidence="1">
    <location>
        <begin position="24"/>
        <end position="39"/>
    </location>
</feature>